<proteinExistence type="inferred from homology"/>
<dbReference type="Gene3D" id="3.40.50.2000">
    <property type="entry name" value="Glycogen Phosphorylase B"/>
    <property type="match status" value="2"/>
</dbReference>
<keyword evidence="13" id="KW-1185">Reference proteome</keyword>
<dbReference type="InterPro" id="IPR001830">
    <property type="entry name" value="Glyco_trans_20"/>
</dbReference>
<reference evidence="12 13" key="1">
    <citation type="submission" date="2016-10" db="EMBL/GenBank/DDBJ databases">
        <title>Draft Genome sequence of Roseomonas sp. strain M3.</title>
        <authorList>
            <person name="Subhash Y."/>
            <person name="Lee S."/>
        </authorList>
    </citation>
    <scope>NUCLEOTIDE SEQUENCE [LARGE SCALE GENOMIC DNA]</scope>
    <source>
        <strain evidence="12 13">M3</strain>
    </source>
</reference>
<evidence type="ECO:0000256" key="1">
    <source>
        <dbReference type="ARBA" id="ARBA00005199"/>
    </source>
</evidence>
<accession>A0A1V2GW71</accession>
<keyword evidence="6" id="KW-0328">Glycosyltransferase</keyword>
<dbReference type="SUPFAM" id="SSF53756">
    <property type="entry name" value="UDP-Glycosyltransferase/glycogen phosphorylase"/>
    <property type="match status" value="1"/>
</dbReference>
<dbReference type="Proteomes" id="UP000188879">
    <property type="component" value="Unassembled WGS sequence"/>
</dbReference>
<dbReference type="EMBL" id="MLCO01000276">
    <property type="protein sequence ID" value="ONG47447.1"/>
    <property type="molecule type" value="Genomic_DNA"/>
</dbReference>
<evidence type="ECO:0000256" key="3">
    <source>
        <dbReference type="ARBA" id="ARBA00011881"/>
    </source>
</evidence>
<dbReference type="RefSeq" id="WP_076959681.1">
    <property type="nucleotide sequence ID" value="NZ_MLCO01000276.1"/>
</dbReference>
<evidence type="ECO:0000256" key="7">
    <source>
        <dbReference type="ARBA" id="ARBA00022679"/>
    </source>
</evidence>
<evidence type="ECO:0000313" key="13">
    <source>
        <dbReference type="Proteomes" id="UP000188879"/>
    </source>
</evidence>
<gene>
    <name evidence="12" type="ORF">BKE38_23300</name>
</gene>
<evidence type="ECO:0000256" key="8">
    <source>
        <dbReference type="ARBA" id="ARBA00029654"/>
    </source>
</evidence>
<name>A0A1V2GW71_9PROT</name>
<dbReference type="EC" id="2.4.1.15" evidence="4"/>
<comment type="pathway">
    <text evidence="1">Glycan biosynthesis; trehalose biosynthesis.</text>
</comment>
<dbReference type="PANTHER" id="PTHR10788">
    <property type="entry name" value="TREHALOSE-6-PHOSPHATE SYNTHASE"/>
    <property type="match status" value="1"/>
</dbReference>
<evidence type="ECO:0000256" key="2">
    <source>
        <dbReference type="ARBA" id="ARBA00008799"/>
    </source>
</evidence>
<evidence type="ECO:0000256" key="11">
    <source>
        <dbReference type="ARBA" id="ARBA00048039"/>
    </source>
</evidence>
<evidence type="ECO:0000313" key="12">
    <source>
        <dbReference type="EMBL" id="ONG47447.1"/>
    </source>
</evidence>
<dbReference type="AlphaFoldDB" id="A0A1V2GW71"/>
<evidence type="ECO:0000256" key="6">
    <source>
        <dbReference type="ARBA" id="ARBA00022676"/>
    </source>
</evidence>
<dbReference type="PANTHER" id="PTHR10788:SF106">
    <property type="entry name" value="BCDNA.GH08860"/>
    <property type="match status" value="1"/>
</dbReference>
<sequence length="471" mass="52499">MSRLVVVSNRVAPITEGEPTAGGLAAGVMDALRHTGGLWFGWSGQTVPDVVPAESLLPGHPPAVAHSGPVTLYTTDLTQRDYNEYYRGFANGTLWPILHYQTALARFDWAEFEGYRRVNRHFAHHLTSLVGPQDVIWAHDYHLLCLAEELRAKGLRNRMGLFLHTPWPAPAVLMTVPAHAELVRSLCQFDLIGFQTEGDRLAFADYVRRELGGEEFPGGVVSAHGRLIRTGVYPIGVHVDPLRAEAVAGADHPQMAALNRAVDDRALIMSVERLDYSKGLRQRFAAYERFLANHPGWHRRVEYLQIAPPSRSDVEAYQAIRRELEGEAGRINGRFAELDWTPLRYLNRSFPRKALMPLYAAAQVGLVTPLRDGMNLVAKEYVAAQDPVDPGVLVLSQFAGAARELDAALLVNPHDEAGVAAALDLALSMSREERRERHASMMKVMRFNSLERWRDRFEADLRALAVVEQAA</sequence>
<dbReference type="Pfam" id="PF00982">
    <property type="entry name" value="Glyco_transf_20"/>
    <property type="match status" value="1"/>
</dbReference>
<dbReference type="OrthoDB" id="9815690at2"/>
<evidence type="ECO:0000256" key="10">
    <source>
        <dbReference type="ARBA" id="ARBA00030943"/>
    </source>
</evidence>
<evidence type="ECO:0000256" key="4">
    <source>
        <dbReference type="ARBA" id="ARBA00012538"/>
    </source>
</evidence>
<comment type="catalytic activity">
    <reaction evidence="11">
        <text>D-glucose 6-phosphate + UDP-alpha-D-glucose = alpha,alpha-trehalose 6-phosphate + UDP + H(+)</text>
        <dbReference type="Rhea" id="RHEA:18889"/>
        <dbReference type="ChEBI" id="CHEBI:15378"/>
        <dbReference type="ChEBI" id="CHEBI:58223"/>
        <dbReference type="ChEBI" id="CHEBI:58429"/>
        <dbReference type="ChEBI" id="CHEBI:58885"/>
        <dbReference type="ChEBI" id="CHEBI:61548"/>
        <dbReference type="EC" id="2.4.1.15"/>
    </reaction>
</comment>
<dbReference type="CDD" id="cd03788">
    <property type="entry name" value="GT20_TPS"/>
    <property type="match status" value="1"/>
</dbReference>
<dbReference type="FunFam" id="3.40.50.2000:FF:000024">
    <property type="entry name" value="Trehalose-6-phosphate synthase"/>
    <property type="match status" value="1"/>
</dbReference>
<comment type="similarity">
    <text evidence="2">Belongs to the glycosyltransferase 20 family.</text>
</comment>
<dbReference type="GO" id="GO:0003825">
    <property type="term" value="F:alpha,alpha-trehalose-phosphate synthase (UDP-forming) activity"/>
    <property type="evidence" value="ECO:0007669"/>
    <property type="project" value="UniProtKB-EC"/>
</dbReference>
<evidence type="ECO:0000256" key="9">
    <source>
        <dbReference type="ARBA" id="ARBA00030365"/>
    </source>
</evidence>
<comment type="subunit">
    <text evidence="3">Homotetramer.</text>
</comment>
<keyword evidence="7" id="KW-0808">Transferase</keyword>
<comment type="caution">
    <text evidence="12">The sequence shown here is derived from an EMBL/GenBank/DDBJ whole genome shotgun (WGS) entry which is preliminary data.</text>
</comment>
<protein>
    <recommendedName>
        <fullName evidence="5">Trehalose-6-phosphate synthase</fullName>
        <ecNumber evidence="4">2.4.1.15</ecNumber>
    </recommendedName>
    <alternativeName>
        <fullName evidence="9">Alpha,alpha-trehalose-phosphate synthase [UDP-forming]</fullName>
    </alternativeName>
    <alternativeName>
        <fullName evidence="10">Osmoregulatory trehalose synthesis protein A</fullName>
    </alternativeName>
    <alternativeName>
        <fullName evidence="8">UDP-glucose-glucosephosphate glucosyltransferase</fullName>
    </alternativeName>
</protein>
<dbReference type="GO" id="GO:0005992">
    <property type="term" value="P:trehalose biosynthetic process"/>
    <property type="evidence" value="ECO:0007669"/>
    <property type="project" value="InterPro"/>
</dbReference>
<evidence type="ECO:0000256" key="5">
    <source>
        <dbReference type="ARBA" id="ARBA00018539"/>
    </source>
</evidence>
<organism evidence="12 13">
    <name type="scientific">Teichococcus deserti</name>
    <dbReference type="NCBI Taxonomy" id="1817963"/>
    <lineage>
        <taxon>Bacteria</taxon>
        <taxon>Pseudomonadati</taxon>
        <taxon>Pseudomonadota</taxon>
        <taxon>Alphaproteobacteria</taxon>
        <taxon>Acetobacterales</taxon>
        <taxon>Roseomonadaceae</taxon>
        <taxon>Roseomonas</taxon>
    </lineage>
</organism>